<sequence>MTLFLALCFFGVAIGGFTAFVIFWPLSLVHLRDRHPQVRNRFGENAFAQPAALRWLLTGDYREVPDRQFTGLATPARISLMVILGALAASAVLWLWSIAP</sequence>
<keyword evidence="1" id="KW-0472">Membrane</keyword>
<keyword evidence="1" id="KW-1133">Transmembrane helix</keyword>
<dbReference type="Proteomes" id="UP000295543">
    <property type="component" value="Unassembled WGS sequence"/>
</dbReference>
<proteinExistence type="predicted"/>
<protein>
    <recommendedName>
        <fullName evidence="4">Transmembrane protein</fullName>
    </recommendedName>
</protein>
<dbReference type="RefSeq" id="WP_055247637.1">
    <property type="nucleotide sequence ID" value="NZ_SMTG01000002.1"/>
</dbReference>
<reference evidence="2 3" key="1">
    <citation type="submission" date="2019-03" db="EMBL/GenBank/DDBJ databases">
        <title>Luteimonas zhaokaii sp.nov., isolated from the rectal contents of Plateau pika in Yushu, Qinghai Province, China.</title>
        <authorList>
            <person name="Zhang G."/>
        </authorList>
    </citation>
    <scope>NUCLEOTIDE SEQUENCE [LARGE SCALE GENOMIC DNA]</scope>
    <source>
        <strain evidence="2 3">THG-MD21</strain>
    </source>
</reference>
<accession>A0A4R5UCG4</accession>
<name>A0A4R5UCG4_9GAMM</name>
<feature type="transmembrane region" description="Helical" evidence="1">
    <location>
        <begin position="78"/>
        <end position="99"/>
    </location>
</feature>
<evidence type="ECO:0000313" key="3">
    <source>
        <dbReference type="Proteomes" id="UP000295543"/>
    </source>
</evidence>
<keyword evidence="1" id="KW-0812">Transmembrane</keyword>
<keyword evidence="3" id="KW-1185">Reference proteome</keyword>
<dbReference type="OrthoDB" id="5959585at2"/>
<gene>
    <name evidence="2" type="ORF">E2F49_02475</name>
</gene>
<comment type="caution">
    <text evidence="2">The sequence shown here is derived from an EMBL/GenBank/DDBJ whole genome shotgun (WGS) entry which is preliminary data.</text>
</comment>
<dbReference type="EMBL" id="SMTG01000002">
    <property type="protein sequence ID" value="TDK32939.1"/>
    <property type="molecule type" value="Genomic_DNA"/>
</dbReference>
<dbReference type="AlphaFoldDB" id="A0A4R5UCG4"/>
<evidence type="ECO:0000313" key="2">
    <source>
        <dbReference type="EMBL" id="TDK32939.1"/>
    </source>
</evidence>
<evidence type="ECO:0000256" key="1">
    <source>
        <dbReference type="SAM" id="Phobius"/>
    </source>
</evidence>
<organism evidence="2 3">
    <name type="scientific">Luteimonas terrae</name>
    <dbReference type="NCBI Taxonomy" id="1530191"/>
    <lineage>
        <taxon>Bacteria</taxon>
        <taxon>Pseudomonadati</taxon>
        <taxon>Pseudomonadota</taxon>
        <taxon>Gammaproteobacteria</taxon>
        <taxon>Lysobacterales</taxon>
        <taxon>Lysobacteraceae</taxon>
        <taxon>Luteimonas</taxon>
    </lineage>
</organism>
<evidence type="ECO:0008006" key="4">
    <source>
        <dbReference type="Google" id="ProtNLM"/>
    </source>
</evidence>